<evidence type="ECO:0000256" key="1">
    <source>
        <dbReference type="SAM" id="MobiDB-lite"/>
    </source>
</evidence>
<dbReference type="Proteomes" id="UP000558488">
    <property type="component" value="Unassembled WGS sequence"/>
</dbReference>
<dbReference type="AlphaFoldDB" id="A0A7J7WDH0"/>
<protein>
    <submittedName>
        <fullName evidence="2">Uncharacterized protein</fullName>
    </submittedName>
</protein>
<proteinExistence type="predicted"/>
<name>A0A7J7WDH0_PIPKU</name>
<comment type="caution">
    <text evidence="2">The sequence shown here is derived from an EMBL/GenBank/DDBJ whole genome shotgun (WGS) entry which is preliminary data.</text>
</comment>
<sequence>MVSTDMQKPLHLEPSLSPLHPPGGPERGRESKAAQIVILIASPPWCLTSCQFLFCNSAHDCPFLSPHPHPHQPLAHTWTVSTAPEPVFPLPSPTSPSASTLTRALVSKMTLQTHSRGHATPLIGSLSRPFTPKE</sequence>
<evidence type="ECO:0000313" key="2">
    <source>
        <dbReference type="EMBL" id="KAF6335386.1"/>
    </source>
</evidence>
<keyword evidence="3" id="KW-1185">Reference proteome</keyword>
<feature type="region of interest" description="Disordered" evidence="1">
    <location>
        <begin position="1"/>
        <end position="30"/>
    </location>
</feature>
<organism evidence="2 3">
    <name type="scientific">Pipistrellus kuhlii</name>
    <name type="common">Kuhl's pipistrelle</name>
    <dbReference type="NCBI Taxonomy" id="59472"/>
    <lineage>
        <taxon>Eukaryota</taxon>
        <taxon>Metazoa</taxon>
        <taxon>Chordata</taxon>
        <taxon>Craniata</taxon>
        <taxon>Vertebrata</taxon>
        <taxon>Euteleostomi</taxon>
        <taxon>Mammalia</taxon>
        <taxon>Eutheria</taxon>
        <taxon>Laurasiatheria</taxon>
        <taxon>Chiroptera</taxon>
        <taxon>Yangochiroptera</taxon>
        <taxon>Vespertilionidae</taxon>
        <taxon>Pipistrellus</taxon>
    </lineage>
</organism>
<gene>
    <name evidence="2" type="ORF">mPipKuh1_008069</name>
</gene>
<reference evidence="2 3" key="1">
    <citation type="journal article" date="2020" name="Nature">
        <title>Six reference-quality genomes reveal evolution of bat adaptations.</title>
        <authorList>
            <person name="Jebb D."/>
            <person name="Huang Z."/>
            <person name="Pippel M."/>
            <person name="Hughes G.M."/>
            <person name="Lavrichenko K."/>
            <person name="Devanna P."/>
            <person name="Winkler S."/>
            <person name="Jermiin L.S."/>
            <person name="Skirmuntt E.C."/>
            <person name="Katzourakis A."/>
            <person name="Burkitt-Gray L."/>
            <person name="Ray D.A."/>
            <person name="Sullivan K.A.M."/>
            <person name="Roscito J.G."/>
            <person name="Kirilenko B.M."/>
            <person name="Davalos L.M."/>
            <person name="Corthals A.P."/>
            <person name="Power M.L."/>
            <person name="Jones G."/>
            <person name="Ransome R.D."/>
            <person name="Dechmann D.K.N."/>
            <person name="Locatelli A.G."/>
            <person name="Puechmaille S.J."/>
            <person name="Fedrigo O."/>
            <person name="Jarvis E.D."/>
            <person name="Hiller M."/>
            <person name="Vernes S.C."/>
            <person name="Myers E.W."/>
            <person name="Teeling E.C."/>
        </authorList>
    </citation>
    <scope>NUCLEOTIDE SEQUENCE [LARGE SCALE GENOMIC DNA]</scope>
    <source>
        <strain evidence="2">MPipKuh1</strain>
        <tissue evidence="2">Flight muscle</tissue>
    </source>
</reference>
<feature type="region of interest" description="Disordered" evidence="1">
    <location>
        <begin position="111"/>
        <end position="134"/>
    </location>
</feature>
<dbReference type="EMBL" id="JACAGB010000011">
    <property type="protein sequence ID" value="KAF6335386.1"/>
    <property type="molecule type" value="Genomic_DNA"/>
</dbReference>
<accession>A0A7J7WDH0</accession>
<evidence type="ECO:0000313" key="3">
    <source>
        <dbReference type="Proteomes" id="UP000558488"/>
    </source>
</evidence>